<evidence type="ECO:0000259" key="1">
    <source>
        <dbReference type="Pfam" id="PF13349"/>
    </source>
</evidence>
<proteinExistence type="predicted"/>
<keyword evidence="3" id="KW-1185">Reference proteome</keyword>
<name>A0AA47GH00_9LACO</name>
<dbReference type="Proteomes" id="UP001164557">
    <property type="component" value="Chromosome"/>
</dbReference>
<evidence type="ECO:0000313" key="3">
    <source>
        <dbReference type="Proteomes" id="UP001164557"/>
    </source>
</evidence>
<evidence type="ECO:0000313" key="2">
    <source>
        <dbReference type="EMBL" id="UZX29784.1"/>
    </source>
</evidence>
<dbReference type="EMBL" id="CP084389">
    <property type="protein sequence ID" value="UZX29784.1"/>
    <property type="molecule type" value="Genomic_DNA"/>
</dbReference>
<dbReference type="AlphaFoldDB" id="A0AA47GH00"/>
<reference evidence="2" key="1">
    <citation type="submission" date="2021-09" db="EMBL/GenBank/DDBJ databases">
        <title>Lactobacillus species from Apis mellifera, Switzerland.</title>
        <authorList>
            <person name="Pfister J."/>
            <person name="Brown A."/>
            <person name="Neumann P."/>
            <person name="Collaud A."/>
            <person name="Retschnig G."/>
            <person name="Perreten V."/>
        </authorList>
    </citation>
    <scope>NUCLEOTIDE SEQUENCE</scope>
    <source>
        <strain evidence="2">IBH002</strain>
    </source>
</reference>
<dbReference type="RefSeq" id="WP_046326568.1">
    <property type="nucleotide sequence ID" value="NZ_CP084389.1"/>
</dbReference>
<organism evidence="2 3">
    <name type="scientific">Lactobacillus helsingborgensis</name>
    <dbReference type="NCBI Taxonomy" id="1218494"/>
    <lineage>
        <taxon>Bacteria</taxon>
        <taxon>Bacillati</taxon>
        <taxon>Bacillota</taxon>
        <taxon>Bacilli</taxon>
        <taxon>Lactobacillales</taxon>
        <taxon>Lactobacillaceae</taxon>
        <taxon>Lactobacillus</taxon>
    </lineage>
</organism>
<protein>
    <submittedName>
        <fullName evidence="2">DUF4097 family beta strand repeat-containing protein</fullName>
    </submittedName>
</protein>
<dbReference type="InterPro" id="IPR025164">
    <property type="entry name" value="Toastrack_DUF4097"/>
</dbReference>
<accession>A0AA47GH00</accession>
<gene>
    <name evidence="2" type="ORF">LDX53_00675</name>
</gene>
<dbReference type="Pfam" id="PF13349">
    <property type="entry name" value="DUF4097"/>
    <property type="match status" value="1"/>
</dbReference>
<feature type="domain" description="DUF4097" evidence="1">
    <location>
        <begin position="108"/>
        <end position="358"/>
    </location>
</feature>
<sequence length="361" mass="40489">MTPVIENFIAKLASNLSTLSDSEQRYALDFYRTFLLDGDFQTKEEIIKELGTPNSLANEIKQDYVKFLTAVMSSANNPHASDNYFNGLRVKKYPRRERVLSFASFDQVQLAVHSTDIIIHLGNKFQVLVADYGSRPIEVSLMKQTLLIKEGIAKEKNHVVMFNRLTSASRVEITVPQKDSLAKISGHSRNGDIMVQNLQLDNITFNLRTGDLYLNNVHVTGEVIFSGKNSDNFITQSEIAQLSSRIYDGDSSFKRSIIKQAIVQTRDGDLEIKQCHINSNLEAADGDINITQTQLEHQNNIRMADGDLNLHQITHDTGVQLDVKDGDIIYHNSSIGNKFTSQTKQGDLLKASVRDGDIVIK</sequence>